<dbReference type="InterPro" id="IPR036388">
    <property type="entry name" value="WH-like_DNA-bd_sf"/>
</dbReference>
<evidence type="ECO:0000256" key="1">
    <source>
        <dbReference type="ARBA" id="ARBA00023015"/>
    </source>
</evidence>
<evidence type="ECO:0000256" key="2">
    <source>
        <dbReference type="ARBA" id="ARBA00023125"/>
    </source>
</evidence>
<dbReference type="GO" id="GO:0003677">
    <property type="term" value="F:DNA binding"/>
    <property type="evidence" value="ECO:0007669"/>
    <property type="project" value="UniProtKB-KW"/>
</dbReference>
<dbReference type="CDD" id="cd07377">
    <property type="entry name" value="WHTH_GntR"/>
    <property type="match status" value="1"/>
</dbReference>
<dbReference type="Gene3D" id="1.10.10.10">
    <property type="entry name" value="Winged helix-like DNA-binding domain superfamily/Winged helix DNA-binding domain"/>
    <property type="match status" value="1"/>
</dbReference>
<dbReference type="InterPro" id="IPR000524">
    <property type="entry name" value="Tscrpt_reg_HTH_GntR"/>
</dbReference>
<dbReference type="EMBL" id="BART01019057">
    <property type="protein sequence ID" value="GAG81370.1"/>
    <property type="molecule type" value="Genomic_DNA"/>
</dbReference>
<gene>
    <name evidence="5" type="ORF">S01H4_35777</name>
</gene>
<dbReference type="PANTHER" id="PTHR44846:SF1">
    <property type="entry name" value="MANNOSYL-D-GLYCERATE TRANSPORT_METABOLISM SYSTEM REPRESSOR MNGR-RELATED"/>
    <property type="match status" value="1"/>
</dbReference>
<proteinExistence type="predicted"/>
<dbReference type="GO" id="GO:0003700">
    <property type="term" value="F:DNA-binding transcription factor activity"/>
    <property type="evidence" value="ECO:0007669"/>
    <property type="project" value="InterPro"/>
</dbReference>
<reference evidence="5" key="1">
    <citation type="journal article" date="2014" name="Front. Microbiol.">
        <title>High frequency of phylogenetically diverse reductive dehalogenase-homologous genes in deep subseafloor sedimentary metagenomes.</title>
        <authorList>
            <person name="Kawai M."/>
            <person name="Futagami T."/>
            <person name="Toyoda A."/>
            <person name="Takaki Y."/>
            <person name="Nishi S."/>
            <person name="Hori S."/>
            <person name="Arai W."/>
            <person name="Tsubouchi T."/>
            <person name="Morono Y."/>
            <person name="Uchiyama I."/>
            <person name="Ito T."/>
            <person name="Fujiyama A."/>
            <person name="Inagaki F."/>
            <person name="Takami H."/>
        </authorList>
    </citation>
    <scope>NUCLEOTIDE SEQUENCE</scope>
    <source>
        <strain evidence="5">Expedition CK06-06</strain>
    </source>
</reference>
<organism evidence="5">
    <name type="scientific">marine sediment metagenome</name>
    <dbReference type="NCBI Taxonomy" id="412755"/>
    <lineage>
        <taxon>unclassified sequences</taxon>
        <taxon>metagenomes</taxon>
        <taxon>ecological metagenomes</taxon>
    </lineage>
</organism>
<keyword evidence="1" id="KW-0805">Transcription regulation</keyword>
<dbReference type="PANTHER" id="PTHR44846">
    <property type="entry name" value="MANNOSYL-D-GLYCERATE TRANSPORT/METABOLISM SYSTEM REPRESSOR MNGR-RELATED"/>
    <property type="match status" value="1"/>
</dbReference>
<dbReference type="PROSITE" id="PS50949">
    <property type="entry name" value="HTH_GNTR"/>
    <property type="match status" value="1"/>
</dbReference>
<sequence length="91" mass="10455">MSIRDFSRTEGIPHYVRIRESLREMIAAGELERGQKLPSEDELASRYGVSRMTVRQGLSDLINDGLLYRRRGVGTFVALPHVERDHTRLTD</sequence>
<dbReference type="SMART" id="SM00345">
    <property type="entry name" value="HTH_GNTR"/>
    <property type="match status" value="1"/>
</dbReference>
<keyword evidence="3" id="KW-0804">Transcription</keyword>
<dbReference type="Pfam" id="PF00392">
    <property type="entry name" value="GntR"/>
    <property type="match status" value="1"/>
</dbReference>
<protein>
    <recommendedName>
        <fullName evidence="4">HTH gntR-type domain-containing protein</fullName>
    </recommendedName>
</protein>
<dbReference type="PRINTS" id="PR00035">
    <property type="entry name" value="HTHGNTR"/>
</dbReference>
<dbReference type="InterPro" id="IPR036390">
    <property type="entry name" value="WH_DNA-bd_sf"/>
</dbReference>
<dbReference type="InterPro" id="IPR050679">
    <property type="entry name" value="Bact_HTH_transcr_reg"/>
</dbReference>
<dbReference type="FunFam" id="1.10.10.10:FF:000079">
    <property type="entry name" value="GntR family transcriptional regulator"/>
    <property type="match status" value="1"/>
</dbReference>
<evidence type="ECO:0000313" key="5">
    <source>
        <dbReference type="EMBL" id="GAG81370.1"/>
    </source>
</evidence>
<dbReference type="GO" id="GO:0045892">
    <property type="term" value="P:negative regulation of DNA-templated transcription"/>
    <property type="evidence" value="ECO:0007669"/>
    <property type="project" value="TreeGrafter"/>
</dbReference>
<evidence type="ECO:0000259" key="4">
    <source>
        <dbReference type="PROSITE" id="PS50949"/>
    </source>
</evidence>
<evidence type="ECO:0000256" key="3">
    <source>
        <dbReference type="ARBA" id="ARBA00023163"/>
    </source>
</evidence>
<dbReference type="SUPFAM" id="SSF46785">
    <property type="entry name" value="Winged helix' DNA-binding domain"/>
    <property type="match status" value="1"/>
</dbReference>
<name>X1AFN5_9ZZZZ</name>
<accession>X1AFN5</accession>
<feature type="domain" description="HTH gntR-type" evidence="4">
    <location>
        <begin position="12"/>
        <end position="80"/>
    </location>
</feature>
<keyword evidence="2" id="KW-0238">DNA-binding</keyword>
<feature type="non-terminal residue" evidence="5">
    <location>
        <position position="91"/>
    </location>
</feature>
<comment type="caution">
    <text evidence="5">The sequence shown here is derived from an EMBL/GenBank/DDBJ whole genome shotgun (WGS) entry which is preliminary data.</text>
</comment>
<dbReference type="AlphaFoldDB" id="X1AFN5"/>